<gene>
    <name evidence="1" type="ORF">FKZ59_00100</name>
</gene>
<dbReference type="Proteomes" id="UP000315753">
    <property type="component" value="Unassembled WGS sequence"/>
</dbReference>
<organism evidence="1 2">
    <name type="scientific">Ureibacillus terrenus</name>
    <dbReference type="NCBI Taxonomy" id="118246"/>
    <lineage>
        <taxon>Bacteria</taxon>
        <taxon>Bacillati</taxon>
        <taxon>Bacillota</taxon>
        <taxon>Bacilli</taxon>
        <taxon>Bacillales</taxon>
        <taxon>Caryophanaceae</taxon>
        <taxon>Ureibacillus</taxon>
    </lineage>
</organism>
<sequence length="70" mass="7681">MSQVLEMKFEAANGKIFTLSLNDPKPGLTPTEILNAMQNIINQDVFHVDGSALVAIKQARLIDKTITNVI</sequence>
<reference evidence="1 2" key="1">
    <citation type="submission" date="2019-06" db="EMBL/GenBank/DDBJ databases">
        <title>Genome sequence of Ureibacillus terrenus.</title>
        <authorList>
            <person name="Maclea K.S."/>
            <person name="Simoes M."/>
        </authorList>
    </citation>
    <scope>NUCLEOTIDE SEQUENCE [LARGE SCALE GENOMIC DNA]</scope>
    <source>
        <strain evidence="1 2">ATCC BAA-384</strain>
    </source>
</reference>
<comment type="caution">
    <text evidence="1">The sequence shown here is derived from an EMBL/GenBank/DDBJ whole genome shotgun (WGS) entry which is preliminary data.</text>
</comment>
<proteinExistence type="predicted"/>
<dbReference type="EMBL" id="VIGD01000001">
    <property type="protein sequence ID" value="TQE92144.1"/>
    <property type="molecule type" value="Genomic_DNA"/>
</dbReference>
<protein>
    <submittedName>
        <fullName evidence="1">DUF2922 domain-containing protein</fullName>
    </submittedName>
</protein>
<dbReference type="RefSeq" id="WP_141600697.1">
    <property type="nucleotide sequence ID" value="NZ_JARMSB010000004.1"/>
</dbReference>
<dbReference type="AlphaFoldDB" id="A0A540V5V5"/>
<dbReference type="InterPro" id="IPR021321">
    <property type="entry name" value="DUF2922"/>
</dbReference>
<evidence type="ECO:0000313" key="2">
    <source>
        <dbReference type="Proteomes" id="UP000315753"/>
    </source>
</evidence>
<keyword evidence="2" id="KW-1185">Reference proteome</keyword>
<accession>A0A540V5V5</accession>
<evidence type="ECO:0000313" key="1">
    <source>
        <dbReference type="EMBL" id="TQE92144.1"/>
    </source>
</evidence>
<dbReference type="Pfam" id="PF11148">
    <property type="entry name" value="DUF2922"/>
    <property type="match status" value="1"/>
</dbReference>
<name>A0A540V5V5_9BACL</name>
<dbReference type="OrthoDB" id="2454247at2"/>